<comment type="caution">
    <text evidence="1">The sequence shown here is derived from an EMBL/GenBank/DDBJ whole genome shotgun (WGS) entry which is preliminary data.</text>
</comment>
<protein>
    <submittedName>
        <fullName evidence="1">Uncharacterized protein</fullName>
    </submittedName>
</protein>
<dbReference type="EMBL" id="BARV01016294">
    <property type="protein sequence ID" value="GAI25291.1"/>
    <property type="molecule type" value="Genomic_DNA"/>
</dbReference>
<evidence type="ECO:0000313" key="1">
    <source>
        <dbReference type="EMBL" id="GAI25291.1"/>
    </source>
</evidence>
<dbReference type="AlphaFoldDB" id="X1N4W3"/>
<organism evidence="1">
    <name type="scientific">marine sediment metagenome</name>
    <dbReference type="NCBI Taxonomy" id="412755"/>
    <lineage>
        <taxon>unclassified sequences</taxon>
        <taxon>metagenomes</taxon>
        <taxon>ecological metagenomes</taxon>
    </lineage>
</organism>
<reference evidence="1" key="1">
    <citation type="journal article" date="2014" name="Front. Microbiol.">
        <title>High frequency of phylogenetically diverse reductive dehalogenase-homologous genes in deep subseafloor sedimentary metagenomes.</title>
        <authorList>
            <person name="Kawai M."/>
            <person name="Futagami T."/>
            <person name="Toyoda A."/>
            <person name="Takaki Y."/>
            <person name="Nishi S."/>
            <person name="Hori S."/>
            <person name="Arai W."/>
            <person name="Tsubouchi T."/>
            <person name="Morono Y."/>
            <person name="Uchiyama I."/>
            <person name="Ito T."/>
            <person name="Fujiyama A."/>
            <person name="Inagaki F."/>
            <person name="Takami H."/>
        </authorList>
    </citation>
    <scope>NUCLEOTIDE SEQUENCE</scope>
    <source>
        <strain evidence="1">Expedition CK06-06</strain>
    </source>
</reference>
<gene>
    <name evidence="1" type="ORF">S06H3_27987</name>
</gene>
<proteinExistence type="predicted"/>
<name>X1N4W3_9ZZZZ</name>
<accession>X1N4W3</accession>
<sequence>MITFKVVKRDNESIVLILRDDKLIATIYRHEEGVRLVSQYYDGVQSEPGVPPGVIIKFSEE</sequence>